<evidence type="ECO:0000313" key="2">
    <source>
        <dbReference type="Proteomes" id="UP000012101"/>
    </source>
</evidence>
<name>M6FJV8_9LEPT</name>
<evidence type="ECO:0000313" key="1">
    <source>
        <dbReference type="EMBL" id="EMM71432.1"/>
    </source>
</evidence>
<sequence>MSRRGNCECGLLFSDSVCEARRFRSICVFAGAFKSWETHPRTLACKDLPQFREAVLH</sequence>
<accession>M6FJV8</accession>
<dbReference type="AlphaFoldDB" id="M6FJV8"/>
<reference evidence="1 2" key="1">
    <citation type="submission" date="2013-01" db="EMBL/GenBank/DDBJ databases">
        <authorList>
            <person name="Harkins D.M."/>
            <person name="Durkin A.S."/>
            <person name="Brinkac L.M."/>
            <person name="Haft D.H."/>
            <person name="Selengut J.D."/>
            <person name="Sanka R."/>
            <person name="DePew J."/>
            <person name="Purushe J."/>
            <person name="Hospenthal D.R."/>
            <person name="Murray C.K."/>
            <person name="Pimentel G."/>
            <person name="Wasfy M."/>
            <person name="Vinetz J.M."/>
            <person name="Sutton G.G."/>
            <person name="Nierman W.C."/>
            <person name="Fouts D.E."/>
        </authorList>
    </citation>
    <scope>NUCLEOTIDE SEQUENCE [LARGE SCALE GENOMIC DNA]</scope>
    <source>
        <strain evidence="1 2">2006001855</strain>
    </source>
</reference>
<gene>
    <name evidence="1" type="ORF">LEP1GSC038_1356</name>
</gene>
<dbReference type="EMBL" id="AFJM02000052">
    <property type="protein sequence ID" value="EMM71432.1"/>
    <property type="molecule type" value="Genomic_DNA"/>
</dbReference>
<protein>
    <submittedName>
        <fullName evidence="1">Uncharacterized protein</fullName>
    </submittedName>
</protein>
<proteinExistence type="predicted"/>
<organism evidence="1 2">
    <name type="scientific">Leptospira weilii str. 2006001855</name>
    <dbReference type="NCBI Taxonomy" id="996804"/>
    <lineage>
        <taxon>Bacteria</taxon>
        <taxon>Pseudomonadati</taxon>
        <taxon>Spirochaetota</taxon>
        <taxon>Spirochaetia</taxon>
        <taxon>Leptospirales</taxon>
        <taxon>Leptospiraceae</taxon>
        <taxon>Leptospira</taxon>
    </lineage>
</organism>
<dbReference type="Proteomes" id="UP000012101">
    <property type="component" value="Unassembled WGS sequence"/>
</dbReference>
<comment type="caution">
    <text evidence="1">The sequence shown here is derived from an EMBL/GenBank/DDBJ whole genome shotgun (WGS) entry which is preliminary data.</text>
</comment>